<dbReference type="Gene3D" id="3.20.20.210">
    <property type="match status" value="1"/>
</dbReference>
<dbReference type="PANTHER" id="PTHR43844">
    <property type="entry name" value="METHIONINE SYNTHASE"/>
    <property type="match status" value="1"/>
</dbReference>
<name>A0AAU3GLC3_9ACTN</name>
<protein>
    <submittedName>
        <fullName evidence="1">Methionine synthase II (Cobalamin-independent)-like protein</fullName>
    </submittedName>
</protein>
<accession>A0AAU3GLC3</accession>
<dbReference type="EMBL" id="CP109535">
    <property type="protein sequence ID" value="WTY93849.1"/>
    <property type="molecule type" value="Genomic_DNA"/>
</dbReference>
<reference evidence="1" key="1">
    <citation type="submission" date="2022-10" db="EMBL/GenBank/DDBJ databases">
        <title>The complete genomes of actinobacterial strains from the NBC collection.</title>
        <authorList>
            <person name="Joergensen T.S."/>
            <person name="Alvarez Arevalo M."/>
            <person name="Sterndorff E.B."/>
            <person name="Faurdal D."/>
            <person name="Vuksanovic O."/>
            <person name="Mourched A.-S."/>
            <person name="Charusanti P."/>
            <person name="Shaw S."/>
            <person name="Blin K."/>
            <person name="Weber T."/>
        </authorList>
    </citation>
    <scope>NUCLEOTIDE SEQUENCE</scope>
    <source>
        <strain evidence="1">NBC_01401</strain>
    </source>
</reference>
<dbReference type="AlphaFoldDB" id="A0AAU3GLC3"/>
<dbReference type="PANTHER" id="PTHR43844:SF2">
    <property type="entry name" value="SYNTHASE, VITAMIN-B12 INDEPENDENT, PUTATIVE (AFU_ORTHOLOGUE AFUA_3G12060)-RELATED"/>
    <property type="match status" value="1"/>
</dbReference>
<dbReference type="InterPro" id="IPR038071">
    <property type="entry name" value="UROD/MetE-like_sf"/>
</dbReference>
<sequence>MADTFNYRIDHHGSLVRPAALLAARERAARGEADPGSVREAELAAVKEAVVLQRRLRSTVVTDGDLPREDFRSAVLEGVTGFRRTGDETDGLTRWVAESLPKANGPLLADQVSLLSELTLIAPKASLPSPAYLAATCFDAEAAGQGGPTSARELGEALAEIIHAEIQLLISRGVRLIQLNNPLLLDHTAAEPGPAGALSFDDALAVDALAVPTGERPEGVRIGLAPGWEVPATVDRRRAERLYAAVPVDRWILPYGKGDDAELDLLRTLPEDRDACLGAVDATDAEIEEIDTVMARIDAAAEVKDLEDMALAPTRGFADIAGRPLLSADDQNRKLVQVETLARYCWGNEF</sequence>
<evidence type="ECO:0000313" key="1">
    <source>
        <dbReference type="EMBL" id="WTY93849.1"/>
    </source>
</evidence>
<gene>
    <name evidence="1" type="ORF">OG626_02565</name>
</gene>
<organism evidence="1">
    <name type="scientific">Streptomyces sp. NBC_01401</name>
    <dbReference type="NCBI Taxonomy" id="2903854"/>
    <lineage>
        <taxon>Bacteria</taxon>
        <taxon>Bacillati</taxon>
        <taxon>Actinomycetota</taxon>
        <taxon>Actinomycetes</taxon>
        <taxon>Kitasatosporales</taxon>
        <taxon>Streptomycetaceae</taxon>
        <taxon>Streptomyces</taxon>
    </lineage>
</organism>
<proteinExistence type="predicted"/>
<dbReference type="SUPFAM" id="SSF51726">
    <property type="entry name" value="UROD/MetE-like"/>
    <property type="match status" value="1"/>
</dbReference>